<evidence type="ECO:0000313" key="3">
    <source>
        <dbReference type="WBParaSite" id="HDID_0001053901-mRNA-1"/>
    </source>
</evidence>
<accession>A0A0R3SXQ0</accession>
<name>A0A0R3SXQ0_HYMDI</name>
<reference evidence="3" key="1">
    <citation type="submission" date="2017-02" db="UniProtKB">
        <authorList>
            <consortium name="WormBaseParasite"/>
        </authorList>
    </citation>
    <scope>IDENTIFICATION</scope>
</reference>
<dbReference type="EMBL" id="UYSG01011748">
    <property type="protein sequence ID" value="VDL63517.1"/>
    <property type="molecule type" value="Genomic_DNA"/>
</dbReference>
<dbReference type="AlphaFoldDB" id="A0A0R3SXQ0"/>
<proteinExistence type="predicted"/>
<organism evidence="3">
    <name type="scientific">Hymenolepis diminuta</name>
    <name type="common">Rat tapeworm</name>
    <dbReference type="NCBI Taxonomy" id="6216"/>
    <lineage>
        <taxon>Eukaryota</taxon>
        <taxon>Metazoa</taxon>
        <taxon>Spiralia</taxon>
        <taxon>Lophotrochozoa</taxon>
        <taxon>Platyhelminthes</taxon>
        <taxon>Cestoda</taxon>
        <taxon>Eucestoda</taxon>
        <taxon>Cyclophyllidea</taxon>
        <taxon>Hymenolepididae</taxon>
        <taxon>Hymenolepis</taxon>
    </lineage>
</organism>
<reference evidence="1 2" key="2">
    <citation type="submission" date="2018-11" db="EMBL/GenBank/DDBJ databases">
        <authorList>
            <consortium name="Pathogen Informatics"/>
        </authorList>
    </citation>
    <scope>NUCLEOTIDE SEQUENCE [LARGE SCALE GENOMIC DNA]</scope>
</reference>
<gene>
    <name evidence="1" type="ORF">HDID_LOCUS10537</name>
</gene>
<evidence type="ECO:0000313" key="1">
    <source>
        <dbReference type="EMBL" id="VDL63517.1"/>
    </source>
</evidence>
<sequence>MLCLCSIPSPGEAPLTNQSNIFPKLCVKLNLTMKPLSKPPFYEYVYALHKEIVDNVRRELNSRKFSGIANFKQ</sequence>
<dbReference type="WBParaSite" id="HDID_0001053901-mRNA-1">
    <property type="protein sequence ID" value="HDID_0001053901-mRNA-1"/>
    <property type="gene ID" value="HDID_0001053901"/>
</dbReference>
<protein>
    <submittedName>
        <fullName evidence="3">EthD domain-containing protein</fullName>
    </submittedName>
</protein>
<evidence type="ECO:0000313" key="2">
    <source>
        <dbReference type="Proteomes" id="UP000274504"/>
    </source>
</evidence>
<dbReference type="Proteomes" id="UP000274504">
    <property type="component" value="Unassembled WGS sequence"/>
</dbReference>